<organism evidence="1 2">
    <name type="scientific">Cichlidogyrus casuarinus</name>
    <dbReference type="NCBI Taxonomy" id="1844966"/>
    <lineage>
        <taxon>Eukaryota</taxon>
        <taxon>Metazoa</taxon>
        <taxon>Spiralia</taxon>
        <taxon>Lophotrochozoa</taxon>
        <taxon>Platyhelminthes</taxon>
        <taxon>Monogenea</taxon>
        <taxon>Monopisthocotylea</taxon>
        <taxon>Dactylogyridea</taxon>
        <taxon>Ancyrocephalidae</taxon>
        <taxon>Cichlidogyrus</taxon>
    </lineage>
</organism>
<name>A0ABD2Q353_9PLAT</name>
<protein>
    <submittedName>
        <fullName evidence="1">Uncharacterized protein</fullName>
    </submittedName>
</protein>
<sequence>MTRPSMSVGSHVKAFKLELKLWSEWNSNGSKHETEPIELSSAWLSGQLATSCDVKKNESSEEELQLQICLHDLDRLLLSRCEIDISDYRSSSFVLPVPHWTVLANLIENNLHIMWEARVRYQLPGEEESQLSVSKRCGRLLPVGHSIKDLPPQPNFKDDLQIEAEELPMPILPKELENLERNPAMSWYKHFFCTINLTAEFVWASSFWLDLFIPNYSSATLCNDCANQARKPGTASNIHVCVNPHELVNVLSQNGICINFRTDPLFVEAVAASTRGHMNQAEMQFTSGNHVSTPTRFPVKCYGVFAFPGVFYVRQDQKKMEFIGPLDSTKCQYFDLVGSAVGSFQVDLWDPINGQLNQSKMWEANPGGMVFHSPGLYVISGRIMLTGPERCFSLNPETSKENHTGPQIQLPSPIHLACRQGLISLSLHVKVPIKK</sequence>
<dbReference type="Proteomes" id="UP001626550">
    <property type="component" value="Unassembled WGS sequence"/>
</dbReference>
<reference evidence="1 2" key="1">
    <citation type="submission" date="2024-11" db="EMBL/GenBank/DDBJ databases">
        <title>Adaptive evolution of stress response genes in parasites aligns with host niche diversity.</title>
        <authorList>
            <person name="Hahn C."/>
            <person name="Resl P."/>
        </authorList>
    </citation>
    <scope>NUCLEOTIDE SEQUENCE [LARGE SCALE GENOMIC DNA]</scope>
    <source>
        <strain evidence="1">EGGRZ-B1_66</strain>
        <tissue evidence="1">Body</tissue>
    </source>
</reference>
<comment type="caution">
    <text evidence="1">The sequence shown here is derived from an EMBL/GenBank/DDBJ whole genome shotgun (WGS) entry which is preliminary data.</text>
</comment>
<evidence type="ECO:0000313" key="2">
    <source>
        <dbReference type="Proteomes" id="UP001626550"/>
    </source>
</evidence>
<accession>A0ABD2Q353</accession>
<gene>
    <name evidence="1" type="ORF">Ciccas_007577</name>
</gene>
<dbReference type="EMBL" id="JBJKFK010001183">
    <property type="protein sequence ID" value="KAL3313818.1"/>
    <property type="molecule type" value="Genomic_DNA"/>
</dbReference>
<proteinExistence type="predicted"/>
<keyword evidence="2" id="KW-1185">Reference proteome</keyword>
<dbReference type="AlphaFoldDB" id="A0ABD2Q353"/>
<evidence type="ECO:0000313" key="1">
    <source>
        <dbReference type="EMBL" id="KAL3313818.1"/>
    </source>
</evidence>